<reference evidence="2 3" key="1">
    <citation type="journal article" date="2014" name="Nat. Commun.">
        <title>Klebsormidium flaccidum genome reveals primary factors for plant terrestrial adaptation.</title>
        <authorList>
            <person name="Hori K."/>
            <person name="Maruyama F."/>
            <person name="Fujisawa T."/>
            <person name="Togashi T."/>
            <person name="Yamamoto N."/>
            <person name="Seo M."/>
            <person name="Sato S."/>
            <person name="Yamada T."/>
            <person name="Mori H."/>
            <person name="Tajima N."/>
            <person name="Moriyama T."/>
            <person name="Ikeuchi M."/>
            <person name="Watanabe M."/>
            <person name="Wada H."/>
            <person name="Kobayashi K."/>
            <person name="Saito M."/>
            <person name="Masuda T."/>
            <person name="Sasaki-Sekimoto Y."/>
            <person name="Mashiguchi K."/>
            <person name="Awai K."/>
            <person name="Shimojima M."/>
            <person name="Masuda S."/>
            <person name="Iwai M."/>
            <person name="Nobusawa T."/>
            <person name="Narise T."/>
            <person name="Kondo S."/>
            <person name="Saito H."/>
            <person name="Sato R."/>
            <person name="Murakawa M."/>
            <person name="Ihara Y."/>
            <person name="Oshima-Yamada Y."/>
            <person name="Ohtaka K."/>
            <person name="Satoh M."/>
            <person name="Sonobe K."/>
            <person name="Ishii M."/>
            <person name="Ohtani R."/>
            <person name="Kanamori-Sato M."/>
            <person name="Honoki R."/>
            <person name="Miyazaki D."/>
            <person name="Mochizuki H."/>
            <person name="Umetsu J."/>
            <person name="Higashi K."/>
            <person name="Shibata D."/>
            <person name="Kamiya Y."/>
            <person name="Sato N."/>
            <person name="Nakamura Y."/>
            <person name="Tabata S."/>
            <person name="Ida S."/>
            <person name="Kurokawa K."/>
            <person name="Ohta H."/>
        </authorList>
    </citation>
    <scope>NUCLEOTIDE SEQUENCE [LARGE SCALE GENOMIC DNA]</scope>
    <source>
        <strain evidence="2 3">NIES-2285</strain>
    </source>
</reference>
<protein>
    <submittedName>
        <fullName evidence="2">Uncharacterized protein</fullName>
    </submittedName>
</protein>
<gene>
    <name evidence="2" type="ORF">KFL_009340010</name>
</gene>
<dbReference type="AlphaFoldDB" id="A0A1Y1IQ34"/>
<accession>A0A1Y1IQ34</accession>
<evidence type="ECO:0000313" key="3">
    <source>
        <dbReference type="Proteomes" id="UP000054558"/>
    </source>
</evidence>
<feature type="compositionally biased region" description="Basic and acidic residues" evidence="1">
    <location>
        <begin position="194"/>
        <end position="216"/>
    </location>
</feature>
<dbReference type="Proteomes" id="UP000054558">
    <property type="component" value="Unassembled WGS sequence"/>
</dbReference>
<feature type="region of interest" description="Disordered" evidence="1">
    <location>
        <begin position="174"/>
        <end position="276"/>
    </location>
</feature>
<feature type="non-terminal residue" evidence="2">
    <location>
        <position position="326"/>
    </location>
</feature>
<feature type="compositionally biased region" description="Basic and acidic residues" evidence="1">
    <location>
        <begin position="175"/>
        <end position="185"/>
    </location>
</feature>
<organism evidence="2 3">
    <name type="scientific">Klebsormidium nitens</name>
    <name type="common">Green alga</name>
    <name type="synonym">Ulothrix nitens</name>
    <dbReference type="NCBI Taxonomy" id="105231"/>
    <lineage>
        <taxon>Eukaryota</taxon>
        <taxon>Viridiplantae</taxon>
        <taxon>Streptophyta</taxon>
        <taxon>Klebsormidiophyceae</taxon>
        <taxon>Klebsormidiales</taxon>
        <taxon>Klebsormidiaceae</taxon>
        <taxon>Klebsormidium</taxon>
    </lineage>
</organism>
<sequence>MGQFYLDPATYEHLRSISRSIANAPEGGGKVKDTFNLMLADLQLRLQKREHKKKVVGRYFESTHEPPPWIPRISQNGALVYATASEATSRTEDLVKTLNEALKALGVPKLDTVTTFSDVFTLLEEVQSRSRSKPLYFSEPSTVVVFLETIRKYLRPDAHVRLCRVGQTDPVYEYHQSEKAKREHQEEEEEEGEEKGQDQVRRSYREPAPKRPKFEEQFQAEGFGKGYGQGKRQGKGGKRGFVKAQEEESGKGQQDGHGEGHGAGPSNGQGGSLDEAAVRFLRDNVRDIKDMAMGVMEIAKGNQNVLEKMAVGDREKEVAGLQMATH</sequence>
<proteinExistence type="predicted"/>
<name>A0A1Y1IQ34_KLENI</name>
<feature type="compositionally biased region" description="Gly residues" evidence="1">
    <location>
        <begin position="261"/>
        <end position="271"/>
    </location>
</feature>
<dbReference type="EMBL" id="DF237883">
    <property type="protein sequence ID" value="GAQ92152.1"/>
    <property type="molecule type" value="Genomic_DNA"/>
</dbReference>
<feature type="compositionally biased region" description="Basic and acidic residues" evidence="1">
    <location>
        <begin position="244"/>
        <end position="260"/>
    </location>
</feature>
<feature type="compositionally biased region" description="Basic residues" evidence="1">
    <location>
        <begin position="232"/>
        <end position="241"/>
    </location>
</feature>
<evidence type="ECO:0000313" key="2">
    <source>
        <dbReference type="EMBL" id="GAQ92152.1"/>
    </source>
</evidence>
<keyword evidence="3" id="KW-1185">Reference proteome</keyword>
<evidence type="ECO:0000256" key="1">
    <source>
        <dbReference type="SAM" id="MobiDB-lite"/>
    </source>
</evidence>